<sequence>MITLKGRSIQKIVEPETGLTLLDLALKHKVDWSFSCTRGTCSRCRCVVTEGAEYLNAPTDAELDNLEDEEFEQGLRLGCQAVVRTAGPVTAKLKPFF</sequence>
<dbReference type="InterPro" id="IPR012675">
    <property type="entry name" value="Beta-grasp_dom_sf"/>
</dbReference>
<evidence type="ECO:0000313" key="2">
    <source>
        <dbReference type="EMBL" id="MEK8127413.1"/>
    </source>
</evidence>
<reference evidence="2 3" key="1">
    <citation type="submission" date="2024-04" db="EMBL/GenBank/DDBJ databases">
        <title>draft genome sequnece of Paenibacillus filicis.</title>
        <authorList>
            <person name="Kim D.-U."/>
        </authorList>
    </citation>
    <scope>NUCLEOTIDE SEQUENCE [LARGE SCALE GENOMIC DNA]</scope>
    <source>
        <strain evidence="2 3">KACC14197</strain>
    </source>
</reference>
<accession>A0ABU9DH58</accession>
<dbReference type="Gene3D" id="3.10.20.30">
    <property type="match status" value="1"/>
</dbReference>
<comment type="caution">
    <text evidence="2">The sequence shown here is derived from an EMBL/GenBank/DDBJ whole genome shotgun (WGS) entry which is preliminary data.</text>
</comment>
<protein>
    <submittedName>
        <fullName evidence="2">2Fe-2S iron-sulfur cluster-binding protein</fullName>
    </submittedName>
</protein>
<dbReference type="Pfam" id="PF00111">
    <property type="entry name" value="Fer2"/>
    <property type="match status" value="1"/>
</dbReference>
<evidence type="ECO:0000259" key="1">
    <source>
        <dbReference type="PROSITE" id="PS51085"/>
    </source>
</evidence>
<keyword evidence="3" id="KW-1185">Reference proteome</keyword>
<organism evidence="2 3">
    <name type="scientific">Paenibacillus filicis</name>
    <dbReference type="NCBI Taxonomy" id="669464"/>
    <lineage>
        <taxon>Bacteria</taxon>
        <taxon>Bacillati</taxon>
        <taxon>Bacillota</taxon>
        <taxon>Bacilli</taxon>
        <taxon>Bacillales</taxon>
        <taxon>Paenibacillaceae</taxon>
        <taxon>Paenibacillus</taxon>
    </lineage>
</organism>
<dbReference type="CDD" id="cd00207">
    <property type="entry name" value="fer2"/>
    <property type="match status" value="1"/>
</dbReference>
<feature type="domain" description="2Fe-2S ferredoxin-type" evidence="1">
    <location>
        <begin position="1"/>
        <end position="97"/>
    </location>
</feature>
<evidence type="ECO:0000313" key="3">
    <source>
        <dbReference type="Proteomes" id="UP001469365"/>
    </source>
</evidence>
<dbReference type="Proteomes" id="UP001469365">
    <property type="component" value="Unassembled WGS sequence"/>
</dbReference>
<dbReference type="InterPro" id="IPR001041">
    <property type="entry name" value="2Fe-2S_ferredoxin-type"/>
</dbReference>
<dbReference type="RefSeq" id="WP_341414458.1">
    <property type="nucleotide sequence ID" value="NZ_JBBPCC010000002.1"/>
</dbReference>
<gene>
    <name evidence="2" type="ORF">WMW72_05745</name>
</gene>
<proteinExistence type="predicted"/>
<dbReference type="SUPFAM" id="SSF54292">
    <property type="entry name" value="2Fe-2S ferredoxin-like"/>
    <property type="match status" value="1"/>
</dbReference>
<dbReference type="InterPro" id="IPR036010">
    <property type="entry name" value="2Fe-2S_ferredoxin-like_sf"/>
</dbReference>
<name>A0ABU9DH58_9BACL</name>
<dbReference type="PROSITE" id="PS51085">
    <property type="entry name" value="2FE2S_FER_2"/>
    <property type="match status" value="1"/>
</dbReference>
<dbReference type="EMBL" id="JBBPCC010000002">
    <property type="protein sequence ID" value="MEK8127413.1"/>
    <property type="molecule type" value="Genomic_DNA"/>
</dbReference>